<dbReference type="Proteomes" id="UP001177003">
    <property type="component" value="Chromosome 0"/>
</dbReference>
<proteinExistence type="predicted"/>
<keyword evidence="2" id="KW-1185">Reference proteome</keyword>
<organism evidence="1 2">
    <name type="scientific">Lactuca saligna</name>
    <name type="common">Willowleaf lettuce</name>
    <dbReference type="NCBI Taxonomy" id="75948"/>
    <lineage>
        <taxon>Eukaryota</taxon>
        <taxon>Viridiplantae</taxon>
        <taxon>Streptophyta</taxon>
        <taxon>Embryophyta</taxon>
        <taxon>Tracheophyta</taxon>
        <taxon>Spermatophyta</taxon>
        <taxon>Magnoliopsida</taxon>
        <taxon>eudicotyledons</taxon>
        <taxon>Gunneridae</taxon>
        <taxon>Pentapetalae</taxon>
        <taxon>asterids</taxon>
        <taxon>campanulids</taxon>
        <taxon>Asterales</taxon>
        <taxon>Asteraceae</taxon>
        <taxon>Cichorioideae</taxon>
        <taxon>Cichorieae</taxon>
        <taxon>Lactucinae</taxon>
        <taxon>Lactuca</taxon>
    </lineage>
</organism>
<reference evidence="1" key="1">
    <citation type="submission" date="2023-04" db="EMBL/GenBank/DDBJ databases">
        <authorList>
            <person name="Vijverberg K."/>
            <person name="Xiong W."/>
            <person name="Schranz E."/>
        </authorList>
    </citation>
    <scope>NUCLEOTIDE SEQUENCE</scope>
</reference>
<evidence type="ECO:0000313" key="1">
    <source>
        <dbReference type="EMBL" id="CAI9263289.1"/>
    </source>
</evidence>
<accession>A0AA35V7B4</accession>
<dbReference type="AlphaFoldDB" id="A0AA35V7B4"/>
<protein>
    <submittedName>
        <fullName evidence="1">Uncharacterized protein</fullName>
    </submittedName>
</protein>
<gene>
    <name evidence="1" type="ORF">LSALG_LOCUS3984</name>
</gene>
<name>A0AA35V7B4_LACSI</name>
<dbReference type="EMBL" id="OX465086">
    <property type="protein sequence ID" value="CAI9263289.1"/>
    <property type="molecule type" value="Genomic_DNA"/>
</dbReference>
<sequence>MDLLHAQIDNGSGKQPLTLVFVETKKEPIHLCGNSFHATTIHGDITQSVKKKIRVKGNVSLLSHFLPHINKSLMTLGTDIKKLSEGAESQGVMFAIETANSHVFCNLHLVGMQIHPSSVTLPWHRFTLMRLKAALSLIPMSKQ</sequence>
<evidence type="ECO:0000313" key="2">
    <source>
        <dbReference type="Proteomes" id="UP001177003"/>
    </source>
</evidence>